<name>A0A8S9UWU4_PHYIN</name>
<organism evidence="1 2">
    <name type="scientific">Phytophthora infestans</name>
    <name type="common">Potato late blight agent</name>
    <name type="synonym">Botrytis infestans</name>
    <dbReference type="NCBI Taxonomy" id="4787"/>
    <lineage>
        <taxon>Eukaryota</taxon>
        <taxon>Sar</taxon>
        <taxon>Stramenopiles</taxon>
        <taxon>Oomycota</taxon>
        <taxon>Peronosporomycetes</taxon>
        <taxon>Peronosporales</taxon>
        <taxon>Peronosporaceae</taxon>
        <taxon>Phytophthora</taxon>
    </lineage>
</organism>
<accession>A0A8S9UWU4</accession>
<comment type="caution">
    <text evidence="1">The sequence shown here is derived from an EMBL/GenBank/DDBJ whole genome shotgun (WGS) entry which is preliminary data.</text>
</comment>
<evidence type="ECO:0000313" key="2">
    <source>
        <dbReference type="Proteomes" id="UP000704712"/>
    </source>
</evidence>
<proteinExistence type="predicted"/>
<sequence>MSAQFIDALMQLVNRVDNDPRKFDLQRIKSRTPYSKDRYVLNAFSWARVMELEAPALVFVGSCDLGAGVRGYTRIPNDPQPIFDILGTTNIRGFVE</sequence>
<dbReference type="AlphaFoldDB" id="A0A8S9UWU4"/>
<gene>
    <name evidence="1" type="ORF">GN958_ATG08199</name>
</gene>
<protein>
    <submittedName>
        <fullName evidence="1">Uncharacterized protein</fullName>
    </submittedName>
</protein>
<reference evidence="1" key="1">
    <citation type="submission" date="2020-03" db="EMBL/GenBank/DDBJ databases">
        <title>Hybrid Assembly of Korean Phytophthora infestans isolates.</title>
        <authorList>
            <person name="Prokchorchik M."/>
            <person name="Lee Y."/>
            <person name="Seo J."/>
            <person name="Cho J.-H."/>
            <person name="Park Y.-E."/>
            <person name="Jang D.-C."/>
            <person name="Im J.-S."/>
            <person name="Choi J.-G."/>
            <person name="Park H.-J."/>
            <person name="Lee G.-B."/>
            <person name="Lee Y.-G."/>
            <person name="Hong S.-Y."/>
            <person name="Cho K."/>
            <person name="Sohn K.H."/>
        </authorList>
    </citation>
    <scope>NUCLEOTIDE SEQUENCE</scope>
    <source>
        <strain evidence="1">KR_2_A2</strain>
    </source>
</reference>
<dbReference type="EMBL" id="JAACNO010001166">
    <property type="protein sequence ID" value="KAF4142598.1"/>
    <property type="molecule type" value="Genomic_DNA"/>
</dbReference>
<evidence type="ECO:0000313" key="1">
    <source>
        <dbReference type="EMBL" id="KAF4142598.1"/>
    </source>
</evidence>
<dbReference type="Proteomes" id="UP000704712">
    <property type="component" value="Unassembled WGS sequence"/>
</dbReference>